<keyword evidence="2" id="KW-0067">ATP-binding</keyword>
<evidence type="ECO:0000313" key="4">
    <source>
        <dbReference type="EnsemblMetazoa" id="Aqu2.1.07363_001"/>
    </source>
</evidence>
<dbReference type="PANTHER" id="PTHR47958">
    <property type="entry name" value="ATP-DEPENDENT RNA HELICASE DBP3"/>
    <property type="match status" value="1"/>
</dbReference>
<dbReference type="InterPro" id="IPR027417">
    <property type="entry name" value="P-loop_NTPase"/>
</dbReference>
<evidence type="ECO:0000256" key="1">
    <source>
        <dbReference type="ARBA" id="ARBA00022801"/>
    </source>
</evidence>
<dbReference type="AlphaFoldDB" id="A0A1X7SYX7"/>
<dbReference type="SUPFAM" id="SSF52540">
    <property type="entry name" value="P-loop containing nucleoside triphosphate hydrolases"/>
    <property type="match status" value="1"/>
</dbReference>
<feature type="domain" description="Helicase ATP-binding" evidence="3">
    <location>
        <begin position="1"/>
        <end position="45"/>
    </location>
</feature>
<dbReference type="GO" id="GO:0016787">
    <property type="term" value="F:hydrolase activity"/>
    <property type="evidence" value="ECO:0007669"/>
    <property type="project" value="UniProtKB-KW"/>
</dbReference>
<keyword evidence="2" id="KW-0347">Helicase</keyword>
<reference evidence="4" key="1">
    <citation type="submission" date="2017-05" db="UniProtKB">
        <authorList>
            <consortium name="EnsemblMetazoa"/>
        </authorList>
    </citation>
    <scope>IDENTIFICATION</scope>
</reference>
<dbReference type="InParanoid" id="A0A1X7SYX7"/>
<dbReference type="GO" id="GO:0004386">
    <property type="term" value="F:helicase activity"/>
    <property type="evidence" value="ECO:0007669"/>
    <property type="project" value="UniProtKB-KW"/>
</dbReference>
<dbReference type="EnsemblMetazoa" id="Aqu2.1.07363_001">
    <property type="protein sequence ID" value="Aqu2.1.07363_001"/>
    <property type="gene ID" value="Aqu2.1.07363"/>
</dbReference>
<sequence length="180" mass="20549">MGFEEQLQSISKHLPSKKQTLFFSATIPPKIETLAIETLHNPLFITVGTPNSSSVNVRHTVLWVEEEAKKKHLFTFLKDKDTFCPPVIIFVNSRKGTLLLAEAIDKHLSLLCVALGIFTGLIDLLEPLGVDLPPQLLHHRQNEAERRRRKRMLQDDAPKVDYHKKESLLSLIQSSSKWKH</sequence>
<protein>
    <recommendedName>
        <fullName evidence="3">Helicase ATP-binding domain-containing protein</fullName>
    </recommendedName>
</protein>
<evidence type="ECO:0000256" key="2">
    <source>
        <dbReference type="ARBA" id="ARBA00022806"/>
    </source>
</evidence>
<keyword evidence="2" id="KW-0547">Nucleotide-binding</keyword>
<dbReference type="Gene3D" id="3.40.50.300">
    <property type="entry name" value="P-loop containing nucleotide triphosphate hydrolases"/>
    <property type="match status" value="2"/>
</dbReference>
<keyword evidence="1" id="KW-0378">Hydrolase</keyword>
<dbReference type="OrthoDB" id="360161at2759"/>
<dbReference type="eggNOG" id="KOG0331">
    <property type="taxonomic scope" value="Eukaryota"/>
</dbReference>
<dbReference type="PROSITE" id="PS51192">
    <property type="entry name" value="HELICASE_ATP_BIND_1"/>
    <property type="match status" value="1"/>
</dbReference>
<organism evidence="4">
    <name type="scientific">Amphimedon queenslandica</name>
    <name type="common">Sponge</name>
    <dbReference type="NCBI Taxonomy" id="400682"/>
    <lineage>
        <taxon>Eukaryota</taxon>
        <taxon>Metazoa</taxon>
        <taxon>Porifera</taxon>
        <taxon>Demospongiae</taxon>
        <taxon>Heteroscleromorpha</taxon>
        <taxon>Haplosclerida</taxon>
        <taxon>Niphatidae</taxon>
        <taxon>Amphimedon</taxon>
    </lineage>
</organism>
<evidence type="ECO:0000259" key="3">
    <source>
        <dbReference type="PROSITE" id="PS51192"/>
    </source>
</evidence>
<dbReference type="STRING" id="400682.A0A1X7SYX7"/>
<dbReference type="InterPro" id="IPR014001">
    <property type="entry name" value="Helicase_ATP-bd"/>
</dbReference>
<proteinExistence type="predicted"/>
<name>A0A1X7SYX7_AMPQE</name>
<accession>A0A1X7SYX7</accession>